<gene>
    <name evidence="6" type="ORF">PPYR_11661</name>
</gene>
<dbReference type="InParanoid" id="A0A5N4ABY8"/>
<evidence type="ECO:0000259" key="5">
    <source>
        <dbReference type="Pfam" id="PF00151"/>
    </source>
</evidence>
<comment type="caution">
    <text evidence="6">The sequence shown here is derived from an EMBL/GenBank/DDBJ whole genome shotgun (WGS) entry which is preliminary data.</text>
</comment>
<accession>A0A5N4ABY8</accession>
<comment type="similarity">
    <text evidence="2 4">Belongs to the AB hydrolase superfamily. Lipase family.</text>
</comment>
<protein>
    <recommendedName>
        <fullName evidence="5">Lipase domain-containing protein</fullName>
    </recommendedName>
</protein>
<dbReference type="Gene3D" id="3.40.50.1820">
    <property type="entry name" value="alpha/beta hydrolase"/>
    <property type="match status" value="1"/>
</dbReference>
<evidence type="ECO:0000256" key="2">
    <source>
        <dbReference type="ARBA" id="ARBA00010701"/>
    </source>
</evidence>
<name>A0A5N4ABY8_PHOPY</name>
<dbReference type="InterPro" id="IPR029058">
    <property type="entry name" value="AB_hydrolase_fold"/>
</dbReference>
<evidence type="ECO:0000313" key="7">
    <source>
        <dbReference type="Proteomes" id="UP000327044"/>
    </source>
</evidence>
<keyword evidence="3" id="KW-0964">Secreted</keyword>
<dbReference type="Pfam" id="PF00151">
    <property type="entry name" value="Lipase"/>
    <property type="match status" value="1"/>
</dbReference>
<evidence type="ECO:0000256" key="4">
    <source>
        <dbReference type="RuleBase" id="RU004262"/>
    </source>
</evidence>
<dbReference type="InterPro" id="IPR013818">
    <property type="entry name" value="Lipase"/>
</dbReference>
<dbReference type="GO" id="GO:0005615">
    <property type="term" value="C:extracellular space"/>
    <property type="evidence" value="ECO:0007669"/>
    <property type="project" value="TreeGrafter"/>
</dbReference>
<dbReference type="GO" id="GO:0016042">
    <property type="term" value="P:lipid catabolic process"/>
    <property type="evidence" value="ECO:0007669"/>
    <property type="project" value="TreeGrafter"/>
</dbReference>
<dbReference type="PRINTS" id="PR00821">
    <property type="entry name" value="TAGLIPASE"/>
</dbReference>
<dbReference type="PANTHER" id="PTHR11610:SF186">
    <property type="entry name" value="FI22312P1"/>
    <property type="match status" value="1"/>
</dbReference>
<dbReference type="Proteomes" id="UP000327044">
    <property type="component" value="Unassembled WGS sequence"/>
</dbReference>
<evidence type="ECO:0000313" key="6">
    <source>
        <dbReference type="EMBL" id="KAB0794822.1"/>
    </source>
</evidence>
<dbReference type="AlphaFoldDB" id="A0A5N4ABY8"/>
<dbReference type="SUPFAM" id="SSF53474">
    <property type="entry name" value="alpha/beta-Hydrolases"/>
    <property type="match status" value="1"/>
</dbReference>
<dbReference type="PANTHER" id="PTHR11610">
    <property type="entry name" value="LIPASE"/>
    <property type="match status" value="1"/>
</dbReference>
<keyword evidence="7" id="KW-1185">Reference proteome</keyword>
<dbReference type="InterPro" id="IPR000734">
    <property type="entry name" value="TAG_lipase"/>
</dbReference>
<dbReference type="OrthoDB" id="270009at2759"/>
<organism evidence="6 7">
    <name type="scientific">Photinus pyralis</name>
    <name type="common">Common eastern firefly</name>
    <name type="synonym">Lampyris pyralis</name>
    <dbReference type="NCBI Taxonomy" id="7054"/>
    <lineage>
        <taxon>Eukaryota</taxon>
        <taxon>Metazoa</taxon>
        <taxon>Ecdysozoa</taxon>
        <taxon>Arthropoda</taxon>
        <taxon>Hexapoda</taxon>
        <taxon>Insecta</taxon>
        <taxon>Pterygota</taxon>
        <taxon>Neoptera</taxon>
        <taxon>Endopterygota</taxon>
        <taxon>Coleoptera</taxon>
        <taxon>Polyphaga</taxon>
        <taxon>Elateriformia</taxon>
        <taxon>Elateroidea</taxon>
        <taxon>Lampyridae</taxon>
        <taxon>Lampyrinae</taxon>
        <taxon>Photinus</taxon>
    </lineage>
</organism>
<reference evidence="6 7" key="1">
    <citation type="journal article" date="2018" name="Elife">
        <title>Firefly genomes illuminate parallel origins of bioluminescence in beetles.</title>
        <authorList>
            <person name="Fallon T.R."/>
            <person name="Lower S.E."/>
            <person name="Chang C.H."/>
            <person name="Bessho-Uehara M."/>
            <person name="Martin G.J."/>
            <person name="Bewick A.J."/>
            <person name="Behringer M."/>
            <person name="Debat H.J."/>
            <person name="Wong I."/>
            <person name="Day J.C."/>
            <person name="Suvorov A."/>
            <person name="Silva C.J."/>
            <person name="Stanger-Hall K.F."/>
            <person name="Hall D.W."/>
            <person name="Schmitz R.J."/>
            <person name="Nelson D.R."/>
            <person name="Lewis S.M."/>
            <person name="Shigenobu S."/>
            <person name="Bybee S.M."/>
            <person name="Larracuente A.M."/>
            <person name="Oba Y."/>
            <person name="Weng J.K."/>
        </authorList>
    </citation>
    <scope>NUCLEOTIDE SEQUENCE [LARGE SCALE GENOMIC DNA]</scope>
    <source>
        <strain evidence="6">1611_PpyrPB1</strain>
        <tissue evidence="6">Whole body</tissue>
    </source>
</reference>
<evidence type="ECO:0000256" key="1">
    <source>
        <dbReference type="ARBA" id="ARBA00004613"/>
    </source>
</evidence>
<comment type="subcellular location">
    <subcellularLocation>
        <location evidence="1">Secreted</location>
    </subcellularLocation>
</comment>
<dbReference type="EMBL" id="VVIM01000008">
    <property type="protein sequence ID" value="KAB0794822.1"/>
    <property type="molecule type" value="Genomic_DNA"/>
</dbReference>
<proteinExistence type="inferred from homology"/>
<sequence>MQTGSSKNNCKMLIYKLVCVYFISVGQDVSCRRVNKNDGLKSKRISVQQIRRADQICYDIVGCFDLPRKFSPLHKGPESPAVINTKFFLFRNDLKFSTPQRLYYEDNGRTLNQSKFNASEHVKVIVHGYLGSWRDGGGLAGAKLYTQLCKCNVILLDWERGARGPNYGNAAANTEIVGRQLGILLLHMINQGLDPHYIHIVGFSLGAHVAGCASEVLKSNGLMIGRITGLDAASPLFRNNHVRAKSKKLDRSDALLVDAVHTDSSPFFTDGFGLLEPIGHVDFFPNGGFEQPGCSDRTASVVVTHLEKTLTRETACSHVRAWELFRESLEIQLKQAPSCSFVAYKCRGGLEEYRQGECFPSMDNGGFGSNNDIGKMGEYVQGDGIMYLATKNKYPFCGTQMQVGIFLTNATQSLNGMVHCNLRQGNSSINFKIPMGNGPSTLYGLSVMEPVAMNHDQKVKGSIAYYQNPNEKQNGTDAPKQPMLAYKVTLRDTNGNSWSMCTNDVQLQAKPTHLTLNSGSC</sequence>
<evidence type="ECO:0000256" key="3">
    <source>
        <dbReference type="ARBA" id="ARBA00022525"/>
    </source>
</evidence>
<dbReference type="GO" id="GO:0016298">
    <property type="term" value="F:lipase activity"/>
    <property type="evidence" value="ECO:0007669"/>
    <property type="project" value="InterPro"/>
</dbReference>
<feature type="domain" description="Lipase" evidence="5">
    <location>
        <begin position="55"/>
        <end position="396"/>
    </location>
</feature>